<evidence type="ECO:0000313" key="1">
    <source>
        <dbReference type="Proteomes" id="UP000887565"/>
    </source>
</evidence>
<dbReference type="AlphaFoldDB" id="A0A915K7F1"/>
<sequence length="92" mass="11024">MTVRRFTVPTAGVYWKIVDAWQSKKITEILRKTTDGNLQANRTERKFSFRSDTFGRLDSVPFHRKRIRRISCEKNDENKKLPRLKRAEVERN</sequence>
<reference evidence="2" key="1">
    <citation type="submission" date="2022-11" db="UniProtKB">
        <authorList>
            <consortium name="WormBaseParasite"/>
        </authorList>
    </citation>
    <scope>IDENTIFICATION</scope>
</reference>
<keyword evidence="1" id="KW-1185">Reference proteome</keyword>
<dbReference type="WBParaSite" id="nRc.2.0.1.t34109-RA">
    <property type="protein sequence ID" value="nRc.2.0.1.t34109-RA"/>
    <property type="gene ID" value="nRc.2.0.1.g34109"/>
</dbReference>
<evidence type="ECO:0000313" key="2">
    <source>
        <dbReference type="WBParaSite" id="nRc.2.0.1.t34109-RA"/>
    </source>
</evidence>
<proteinExistence type="predicted"/>
<dbReference type="Proteomes" id="UP000887565">
    <property type="component" value="Unplaced"/>
</dbReference>
<name>A0A915K7F1_ROMCU</name>
<organism evidence="1 2">
    <name type="scientific">Romanomermis culicivorax</name>
    <name type="common">Nematode worm</name>
    <dbReference type="NCBI Taxonomy" id="13658"/>
    <lineage>
        <taxon>Eukaryota</taxon>
        <taxon>Metazoa</taxon>
        <taxon>Ecdysozoa</taxon>
        <taxon>Nematoda</taxon>
        <taxon>Enoplea</taxon>
        <taxon>Dorylaimia</taxon>
        <taxon>Mermithida</taxon>
        <taxon>Mermithoidea</taxon>
        <taxon>Mermithidae</taxon>
        <taxon>Romanomermis</taxon>
    </lineage>
</organism>
<protein>
    <submittedName>
        <fullName evidence="2">Uncharacterized protein</fullName>
    </submittedName>
</protein>
<accession>A0A915K7F1</accession>